<protein>
    <submittedName>
        <fullName evidence="2">Uncharacterized protein</fullName>
    </submittedName>
</protein>
<feature type="region of interest" description="Disordered" evidence="1">
    <location>
        <begin position="1"/>
        <end position="32"/>
    </location>
</feature>
<name>A0A951U6G5_9CYAN</name>
<evidence type="ECO:0000256" key="1">
    <source>
        <dbReference type="SAM" id="MobiDB-lite"/>
    </source>
</evidence>
<comment type="caution">
    <text evidence="2">The sequence shown here is derived from an EMBL/GenBank/DDBJ whole genome shotgun (WGS) entry which is preliminary data.</text>
</comment>
<sequence>MFFSIAGLVNPKPAALKPTESPAEPSRRRVKLPAPDLQNITVLSRKLPNLPILPWNHYDSPWLEAEEDEKEEKEKAS</sequence>
<accession>A0A951U6G5</accession>
<reference evidence="2" key="2">
    <citation type="journal article" date="2022" name="Microbiol. Resour. Announc.">
        <title>Metagenome Sequencing to Explore Phylogenomics of Terrestrial Cyanobacteria.</title>
        <authorList>
            <person name="Ward R.D."/>
            <person name="Stajich J.E."/>
            <person name="Johansen J.R."/>
            <person name="Huntemann M."/>
            <person name="Clum A."/>
            <person name="Foster B."/>
            <person name="Foster B."/>
            <person name="Roux S."/>
            <person name="Palaniappan K."/>
            <person name="Varghese N."/>
            <person name="Mukherjee S."/>
            <person name="Reddy T.B.K."/>
            <person name="Daum C."/>
            <person name="Copeland A."/>
            <person name="Chen I.A."/>
            <person name="Ivanova N.N."/>
            <person name="Kyrpides N.C."/>
            <person name="Shapiro N."/>
            <person name="Eloe-Fadrosh E.A."/>
            <person name="Pietrasiak N."/>
        </authorList>
    </citation>
    <scope>NUCLEOTIDE SEQUENCE</scope>
    <source>
        <strain evidence="2">GSE-TBD4-15B</strain>
    </source>
</reference>
<reference evidence="2" key="1">
    <citation type="submission" date="2021-05" db="EMBL/GenBank/DDBJ databases">
        <authorList>
            <person name="Pietrasiak N."/>
            <person name="Ward R."/>
            <person name="Stajich J.E."/>
            <person name="Kurbessoian T."/>
        </authorList>
    </citation>
    <scope>NUCLEOTIDE SEQUENCE</scope>
    <source>
        <strain evidence="2">GSE-TBD4-15B</strain>
    </source>
</reference>
<evidence type="ECO:0000313" key="2">
    <source>
        <dbReference type="EMBL" id="MBW4466547.1"/>
    </source>
</evidence>
<dbReference type="Proteomes" id="UP000707356">
    <property type="component" value="Unassembled WGS sequence"/>
</dbReference>
<evidence type="ECO:0000313" key="3">
    <source>
        <dbReference type="Proteomes" id="UP000707356"/>
    </source>
</evidence>
<dbReference type="EMBL" id="JAHHHV010000069">
    <property type="protein sequence ID" value="MBW4466547.1"/>
    <property type="molecule type" value="Genomic_DNA"/>
</dbReference>
<organism evidence="2 3">
    <name type="scientific">Pegethrix bostrychoides GSE-TBD4-15B</name>
    <dbReference type="NCBI Taxonomy" id="2839662"/>
    <lineage>
        <taxon>Bacteria</taxon>
        <taxon>Bacillati</taxon>
        <taxon>Cyanobacteriota</taxon>
        <taxon>Cyanophyceae</taxon>
        <taxon>Oculatellales</taxon>
        <taxon>Oculatellaceae</taxon>
        <taxon>Pegethrix</taxon>
    </lineage>
</organism>
<proteinExistence type="predicted"/>
<gene>
    <name evidence="2" type="ORF">KME07_14075</name>
</gene>
<dbReference type="AlphaFoldDB" id="A0A951U6G5"/>